<dbReference type="GO" id="GO:0005795">
    <property type="term" value="C:Golgi stack"/>
    <property type="evidence" value="ECO:0007669"/>
    <property type="project" value="InterPro"/>
</dbReference>
<keyword evidence="13" id="KW-0325">Glycoprotein</keyword>
<dbReference type="GO" id="GO:0000139">
    <property type="term" value="C:Golgi membrane"/>
    <property type="evidence" value="ECO:0007669"/>
    <property type="project" value="UniProtKB-SubCell"/>
</dbReference>
<keyword evidence="7" id="KW-0479">Metal-binding</keyword>
<gene>
    <name evidence="17" type="ORF">HNAJ_LOCUS735</name>
</gene>
<evidence type="ECO:0000256" key="8">
    <source>
        <dbReference type="ARBA" id="ARBA00022968"/>
    </source>
</evidence>
<evidence type="ECO:0000313" key="19">
    <source>
        <dbReference type="WBParaSite" id="HNAJ_0000073501-mRNA-1"/>
    </source>
</evidence>
<keyword evidence="8" id="KW-0735">Signal-anchor</keyword>
<evidence type="ECO:0000256" key="14">
    <source>
        <dbReference type="ARBA" id="ARBA00023211"/>
    </source>
</evidence>
<evidence type="ECO:0000256" key="7">
    <source>
        <dbReference type="ARBA" id="ARBA00022723"/>
    </source>
</evidence>
<evidence type="ECO:0000256" key="13">
    <source>
        <dbReference type="ARBA" id="ARBA00023180"/>
    </source>
</evidence>
<dbReference type="AlphaFoldDB" id="A0A0R3T1I3"/>
<evidence type="ECO:0000256" key="12">
    <source>
        <dbReference type="ARBA" id="ARBA00023157"/>
    </source>
</evidence>
<feature type="transmembrane region" description="Helical" evidence="16">
    <location>
        <begin position="14"/>
        <end position="35"/>
    </location>
</feature>
<reference evidence="17 18" key="2">
    <citation type="submission" date="2018-11" db="EMBL/GenBank/DDBJ databases">
        <authorList>
            <consortium name="Pathogen Informatics"/>
        </authorList>
    </citation>
    <scope>NUCLEOTIDE SEQUENCE [LARGE SCALE GENOMIC DNA]</scope>
</reference>
<keyword evidence="6 16" id="KW-0812">Transmembrane</keyword>
<evidence type="ECO:0000256" key="15">
    <source>
        <dbReference type="PIRSR" id="PIRSR607754-1"/>
    </source>
</evidence>
<comment type="subcellular location">
    <subcellularLocation>
        <location evidence="2">Golgi apparatus membrane</location>
        <topology evidence="2">Single-pass type II membrane protein</topology>
    </subcellularLocation>
</comment>
<keyword evidence="12" id="KW-1015">Disulfide bond</keyword>
<dbReference type="PANTHER" id="PTHR12871:SF0">
    <property type="entry name" value="ALPHA-1,6-MANNOSYL-GLYCOPROTEIN 2-BETA-N-ACETYLGLUCOSAMINYLTRANSFERASE"/>
    <property type="match status" value="1"/>
</dbReference>
<dbReference type="GO" id="GO:0008455">
    <property type="term" value="F:alpha-1,6-mannosylglycoprotein 2-beta-N-acetylglucosaminyltransferase activity"/>
    <property type="evidence" value="ECO:0007669"/>
    <property type="project" value="InterPro"/>
</dbReference>
<evidence type="ECO:0000256" key="9">
    <source>
        <dbReference type="ARBA" id="ARBA00022989"/>
    </source>
</evidence>
<dbReference type="UniPathway" id="UPA00378"/>
<name>A0A0R3T1I3_RODNA</name>
<dbReference type="InterPro" id="IPR007754">
    <property type="entry name" value="GlcNAc_II"/>
</dbReference>
<keyword evidence="14" id="KW-0464">Manganese</keyword>
<keyword evidence="11 16" id="KW-0472">Membrane</keyword>
<organism evidence="19">
    <name type="scientific">Rodentolepis nana</name>
    <name type="common">Dwarf tapeworm</name>
    <name type="synonym">Hymenolepis nana</name>
    <dbReference type="NCBI Taxonomy" id="102285"/>
    <lineage>
        <taxon>Eukaryota</taxon>
        <taxon>Metazoa</taxon>
        <taxon>Spiralia</taxon>
        <taxon>Lophotrochozoa</taxon>
        <taxon>Platyhelminthes</taxon>
        <taxon>Cestoda</taxon>
        <taxon>Eucestoda</taxon>
        <taxon>Cyclophyllidea</taxon>
        <taxon>Hymenolepididae</taxon>
        <taxon>Rodentolepis</taxon>
    </lineage>
</organism>
<evidence type="ECO:0000256" key="2">
    <source>
        <dbReference type="ARBA" id="ARBA00004323"/>
    </source>
</evidence>
<dbReference type="OrthoDB" id="6019616at2759"/>
<evidence type="ECO:0000256" key="11">
    <source>
        <dbReference type="ARBA" id="ARBA00023136"/>
    </source>
</evidence>
<dbReference type="WBParaSite" id="HNAJ_0000073501-mRNA-1">
    <property type="protein sequence ID" value="HNAJ_0000073501-mRNA-1"/>
    <property type="gene ID" value="HNAJ_0000073501"/>
</dbReference>
<evidence type="ECO:0000313" key="17">
    <source>
        <dbReference type="EMBL" id="VDN96594.1"/>
    </source>
</evidence>
<evidence type="ECO:0000256" key="3">
    <source>
        <dbReference type="ARBA" id="ARBA00004922"/>
    </source>
</evidence>
<evidence type="ECO:0000256" key="4">
    <source>
        <dbReference type="ARBA" id="ARBA00022676"/>
    </source>
</evidence>
<keyword evidence="10" id="KW-0333">Golgi apparatus</keyword>
<dbReference type="Proteomes" id="UP000278807">
    <property type="component" value="Unassembled WGS sequence"/>
</dbReference>
<dbReference type="GO" id="GO:0006487">
    <property type="term" value="P:protein N-linked glycosylation"/>
    <property type="evidence" value="ECO:0007669"/>
    <property type="project" value="TreeGrafter"/>
</dbReference>
<comment type="cofactor">
    <cofactor evidence="1">
        <name>Mn(2+)</name>
        <dbReference type="ChEBI" id="CHEBI:29035"/>
    </cofactor>
</comment>
<dbReference type="GO" id="GO:0046872">
    <property type="term" value="F:metal ion binding"/>
    <property type="evidence" value="ECO:0007669"/>
    <property type="project" value="UniProtKB-KW"/>
</dbReference>
<dbReference type="EMBL" id="UZAE01000229">
    <property type="protein sequence ID" value="VDN96594.1"/>
    <property type="molecule type" value="Genomic_DNA"/>
</dbReference>
<sequence length="249" mass="29455">MLLGNFYIRRRQRLVFTLGYLSLFSLIVFFSSRLVNYIGIFDRKSLLVIDLNRDTIPSRWKYGSAENFTNPPPSNDYLPIAFYNDTDILWSYSKAETIKNHTQLWNHIREVNEAHVIYNRDRYGDEPLLFIIIIQVSILLDAYLSGSNSRILCSHLPVHCVSKKTYHVHNRSTHLMYLIESLRKVRYIEKALVVFSHDFFSPETNRMIDAMRFVRFTQIFFPYSVQLFPDSYPGSQIKDCHNKGYYLLI</sequence>
<protein>
    <submittedName>
        <fullName evidence="19">Nucleotid_trans domain-containing protein</fullName>
    </submittedName>
</protein>
<keyword evidence="9 16" id="KW-1133">Transmembrane helix</keyword>
<keyword evidence="4" id="KW-0328">Glycosyltransferase</keyword>
<dbReference type="PANTHER" id="PTHR12871">
    <property type="entry name" value="BETA-1,2-N-ACETYLGLUCOSAMINYLTRANSFERASE II"/>
    <property type="match status" value="1"/>
</dbReference>
<feature type="binding site" evidence="15">
    <location>
        <position position="198"/>
    </location>
    <ligand>
        <name>substrate</name>
    </ligand>
</feature>
<evidence type="ECO:0000256" key="16">
    <source>
        <dbReference type="SAM" id="Phobius"/>
    </source>
</evidence>
<evidence type="ECO:0000256" key="6">
    <source>
        <dbReference type="ARBA" id="ARBA00022692"/>
    </source>
</evidence>
<keyword evidence="5" id="KW-0808">Transferase</keyword>
<dbReference type="GO" id="GO:0009312">
    <property type="term" value="P:oligosaccharide biosynthetic process"/>
    <property type="evidence" value="ECO:0007669"/>
    <property type="project" value="InterPro"/>
</dbReference>
<reference evidence="19" key="1">
    <citation type="submission" date="2017-02" db="UniProtKB">
        <authorList>
            <consortium name="WormBaseParasite"/>
        </authorList>
    </citation>
    <scope>IDENTIFICATION</scope>
</reference>
<dbReference type="STRING" id="102285.A0A0R3T1I3"/>
<dbReference type="Pfam" id="PF05060">
    <property type="entry name" value="MGAT2"/>
    <property type="match status" value="1"/>
</dbReference>
<comment type="pathway">
    <text evidence="3">Protein modification; protein glycosylation.</text>
</comment>
<accession>A0A0R3T1I3</accession>
<evidence type="ECO:0000256" key="10">
    <source>
        <dbReference type="ARBA" id="ARBA00023034"/>
    </source>
</evidence>
<evidence type="ECO:0000256" key="5">
    <source>
        <dbReference type="ARBA" id="ARBA00022679"/>
    </source>
</evidence>
<evidence type="ECO:0000256" key="1">
    <source>
        <dbReference type="ARBA" id="ARBA00001936"/>
    </source>
</evidence>
<keyword evidence="18" id="KW-1185">Reference proteome</keyword>
<proteinExistence type="predicted"/>
<evidence type="ECO:0000313" key="18">
    <source>
        <dbReference type="Proteomes" id="UP000278807"/>
    </source>
</evidence>